<accession>A0ABT9GWR2</accession>
<dbReference type="Pfam" id="PF04519">
    <property type="entry name" value="Bactofilin"/>
    <property type="match status" value="1"/>
</dbReference>
<evidence type="ECO:0000256" key="1">
    <source>
        <dbReference type="ARBA" id="ARBA00044755"/>
    </source>
</evidence>
<evidence type="ECO:0000313" key="4">
    <source>
        <dbReference type="Proteomes" id="UP001231616"/>
    </source>
</evidence>
<evidence type="ECO:0000256" key="2">
    <source>
        <dbReference type="SAM" id="MobiDB-lite"/>
    </source>
</evidence>
<evidence type="ECO:0000313" key="3">
    <source>
        <dbReference type="EMBL" id="MDP4535403.1"/>
    </source>
</evidence>
<feature type="compositionally biased region" description="Basic and acidic residues" evidence="2">
    <location>
        <begin position="117"/>
        <end position="132"/>
    </location>
</feature>
<gene>
    <name evidence="3" type="ORF">Q3O60_04270</name>
</gene>
<keyword evidence="4" id="KW-1185">Reference proteome</keyword>
<protein>
    <submittedName>
        <fullName evidence="3">Polymer-forming cytoskeletal protein</fullName>
    </submittedName>
</protein>
<proteinExistence type="inferred from homology"/>
<feature type="compositionally biased region" description="Low complexity" evidence="2">
    <location>
        <begin position="136"/>
        <end position="147"/>
    </location>
</feature>
<dbReference type="Proteomes" id="UP001231616">
    <property type="component" value="Unassembled WGS sequence"/>
</dbReference>
<reference evidence="3 4" key="1">
    <citation type="submission" date="2023-08" db="EMBL/GenBank/DDBJ databases">
        <authorList>
            <person name="Joshi A."/>
            <person name="Thite S."/>
        </authorList>
    </citation>
    <scope>NUCLEOTIDE SEQUENCE [LARGE SCALE GENOMIC DNA]</scope>
    <source>
        <strain evidence="3 4">AC40</strain>
    </source>
</reference>
<dbReference type="EMBL" id="JAUZVZ010000005">
    <property type="protein sequence ID" value="MDP4535403.1"/>
    <property type="molecule type" value="Genomic_DNA"/>
</dbReference>
<dbReference type="PANTHER" id="PTHR35024:SF4">
    <property type="entry name" value="POLYMER-FORMING CYTOSKELETAL PROTEIN"/>
    <property type="match status" value="1"/>
</dbReference>
<name>A0ABT9GWR2_9GAMM</name>
<dbReference type="RefSeq" id="WP_305892673.1">
    <property type="nucleotide sequence ID" value="NZ_JAUZVZ010000005.1"/>
</dbReference>
<comment type="caution">
    <text evidence="3">The sequence shown here is derived from an EMBL/GenBank/DDBJ whole genome shotgun (WGS) entry which is preliminary data.</text>
</comment>
<organism evidence="3 4">
    <name type="scientific">Alkalimonas collagenimarina</name>
    <dbReference type="NCBI Taxonomy" id="400390"/>
    <lineage>
        <taxon>Bacteria</taxon>
        <taxon>Pseudomonadati</taxon>
        <taxon>Pseudomonadota</taxon>
        <taxon>Gammaproteobacteria</taxon>
        <taxon>Alkalimonas</taxon>
    </lineage>
</organism>
<dbReference type="InterPro" id="IPR007607">
    <property type="entry name" value="BacA/B"/>
</dbReference>
<comment type="similarity">
    <text evidence="1">Belongs to the bactofilin family.</text>
</comment>
<dbReference type="PANTHER" id="PTHR35024">
    <property type="entry name" value="HYPOTHETICAL CYTOSOLIC PROTEIN"/>
    <property type="match status" value="1"/>
</dbReference>
<feature type="region of interest" description="Disordered" evidence="2">
    <location>
        <begin position="117"/>
        <end position="147"/>
    </location>
</feature>
<sequence length="147" mass="15793">MGFFSQPAGNKGKQSAATVVAQGSSFNGSFRLTCDIHVDGYMEGKINTEKTLIISRSGRVKGEIIADKVVINGLFEGECYANHVEILPHGKAQGVIHSDELSIERGGNFIGESQHTTEEQVVKLQQKDDKLSPKLTEAAESATTAKS</sequence>